<dbReference type="InterPro" id="IPR050708">
    <property type="entry name" value="T6SS_VgrG/RHS"/>
</dbReference>
<feature type="domain" description="Teneurin-like YD-shell" evidence="2">
    <location>
        <begin position="193"/>
        <end position="510"/>
    </location>
</feature>
<dbReference type="InterPro" id="IPR031325">
    <property type="entry name" value="RHS_repeat"/>
</dbReference>
<dbReference type="EMBL" id="CP020991">
    <property type="protein sequence ID" value="AUO18942.1"/>
    <property type="molecule type" value="Genomic_DNA"/>
</dbReference>
<evidence type="ECO:0000259" key="2">
    <source>
        <dbReference type="Pfam" id="PF25023"/>
    </source>
</evidence>
<dbReference type="NCBIfam" id="TIGR03696">
    <property type="entry name" value="Rhs_assc_core"/>
    <property type="match status" value="1"/>
</dbReference>
<dbReference type="PANTHER" id="PTHR32305">
    <property type="match status" value="1"/>
</dbReference>
<dbReference type="AlphaFoldDB" id="A0A2K9P106"/>
<dbReference type="Pfam" id="PF05593">
    <property type="entry name" value="RHS_repeat"/>
    <property type="match status" value="1"/>
</dbReference>
<dbReference type="OrthoDB" id="9771173at2"/>
<gene>
    <name evidence="3" type="ORF">B9O19_00759</name>
</gene>
<accession>A0A2K9P106</accession>
<protein>
    <submittedName>
        <fullName evidence="3">YD repeat protein</fullName>
    </submittedName>
</protein>
<dbReference type="Pfam" id="PF25023">
    <property type="entry name" value="TEN_YD-shell"/>
    <property type="match status" value="1"/>
</dbReference>
<keyword evidence="1" id="KW-0677">Repeat</keyword>
<dbReference type="KEGG" id="mpec:B9O19_00759"/>
<dbReference type="NCBIfam" id="TIGR01643">
    <property type="entry name" value="YD_repeat_2x"/>
    <property type="match status" value="2"/>
</dbReference>
<dbReference type="InterPro" id="IPR006530">
    <property type="entry name" value="YD"/>
</dbReference>
<dbReference type="InterPro" id="IPR056823">
    <property type="entry name" value="TEN-like_YD-shell"/>
</dbReference>
<evidence type="ECO:0000313" key="4">
    <source>
        <dbReference type="Proteomes" id="UP000235589"/>
    </source>
</evidence>
<dbReference type="PANTHER" id="PTHR32305:SF15">
    <property type="entry name" value="PROTEIN RHSA-RELATED"/>
    <property type="match status" value="1"/>
</dbReference>
<reference evidence="3 4" key="1">
    <citation type="submission" date="2017-04" db="EMBL/GenBank/DDBJ databases">
        <title>Monoglobus pectinilyticus 14 draft genome.</title>
        <authorList>
            <person name="Kim C."/>
            <person name="Rosendale D.I."/>
            <person name="Kelly W.J."/>
            <person name="Tannock G.W."/>
            <person name="Patchett M.L."/>
            <person name="Jordens J.Z."/>
        </authorList>
    </citation>
    <scope>NUCLEOTIDE SEQUENCE [LARGE SCALE GENOMIC DNA]</scope>
    <source>
        <strain evidence="3 4">14</strain>
    </source>
</reference>
<dbReference type="InterPro" id="IPR022385">
    <property type="entry name" value="Rhs_assc_core"/>
</dbReference>
<evidence type="ECO:0000313" key="3">
    <source>
        <dbReference type="EMBL" id="AUO18942.1"/>
    </source>
</evidence>
<evidence type="ECO:0000256" key="1">
    <source>
        <dbReference type="ARBA" id="ARBA00022737"/>
    </source>
</evidence>
<dbReference type="Proteomes" id="UP000235589">
    <property type="component" value="Chromosome"/>
</dbReference>
<dbReference type="GeneID" id="98062182"/>
<organism evidence="3 4">
    <name type="scientific">Monoglobus pectinilyticus</name>
    <dbReference type="NCBI Taxonomy" id="1981510"/>
    <lineage>
        <taxon>Bacteria</taxon>
        <taxon>Bacillati</taxon>
        <taxon>Bacillota</taxon>
        <taxon>Clostridia</taxon>
        <taxon>Monoglobales</taxon>
        <taxon>Monoglobaceae</taxon>
        <taxon>Monoglobus</taxon>
    </lineage>
</organism>
<dbReference type="Gene3D" id="2.180.10.10">
    <property type="entry name" value="RHS repeat-associated core"/>
    <property type="match status" value="1"/>
</dbReference>
<dbReference type="RefSeq" id="WP_102365190.1">
    <property type="nucleotide sequence ID" value="NZ_CP020991.1"/>
</dbReference>
<sequence>MTAKIDHGGIGIASKTESYKYDERGNVIEKTDRNGVTLSFVYDVHDRLTDTKLGDNVLIHNTYDGANNKLTMQDESGTTTRTYDKLGRVLTKDVPGIGTTTYQYDITTLINNGEVSEKTVDPKNNVTIKTYDKNNRLHTVKDAENAEPTTYEYYLNGAQNKITNADGSKAEFEYNDDGTLSSIVNKTSADTIISSYSYAYDKAKNLIYKEETESGADKGATKYTYDEANRLKTVTEPSNKQTSYTYDKAGNRKTETVTESGIISLTTYNYNEQERLTDTVQTVGNTKKTVTYNYDNNGNIHSKFQGVEKSDDGEETELEIKLLGLDDDSEIGAVYEYDVFNRLVKTYQGSNVISNVYNGEGNRVSKTVNGNTCKYLYEYDKIVLETDGEGNQTARNVYGTNLITRESNDKKYTYHYNGHGDVTALTEKSGNIAAAYEYDPFGNITGETENIENPYRYSGYEYDNETELYYLKSRFYDAETARFIQEDTYRGDASDPLSLNLYTYCANNPMTYVDTSGHSYYGTKYDSFEELYAATIENPQEVEEMLYKLNETEEGRENLKYIIKAYVGAQGDMRQGNDSVFQVIYACAPGRSRDMTIGSNPSGWINSEKDMYDNYQFTIFDALNWLIQTGGSGNFALQTRTTDDPNVAADAMKIIVGKFMDARNFLRIAGKIKNTVTPKLYIGTTEYPTENYVEDTKQIYESITGEWWIDDSIIGGIYYGNEEGRDVDEMRMISDYIHDKNKQLIWKPYISENNKDVKSIIRYADEFDSKGRPLFDYIFIQPSLYYSSGNDADYNKLETVYNAVLEYNIANKNNDKEHTKVGMQIEFDMGLVTGRNDASNTATFLQKRQFFEAYLKKVETLKANGIPISVYSGGSNEQGYGNIYGNDNTHNNGNNMTYDQSPSGTRYSDFPDAYTGGNLIYDINDYIYNGVGQWKNELSTSIWLTKPDK</sequence>
<keyword evidence="4" id="KW-1185">Reference proteome</keyword>
<proteinExistence type="predicted"/>
<name>A0A2K9P106_9FIRM</name>